<feature type="non-terminal residue" evidence="3">
    <location>
        <position position="369"/>
    </location>
</feature>
<dbReference type="InterPro" id="IPR050411">
    <property type="entry name" value="AlphaKG_dependent_hydroxylases"/>
</dbReference>
<dbReference type="EMBL" id="ML991776">
    <property type="protein sequence ID" value="KAF2238262.1"/>
    <property type="molecule type" value="Genomic_DNA"/>
</dbReference>
<dbReference type="Gene3D" id="3.60.130.10">
    <property type="entry name" value="Clavaminate synthase-like"/>
    <property type="match status" value="1"/>
</dbReference>
<name>A0A6A6HK47_VIRVR</name>
<organism evidence="3 4">
    <name type="scientific">Viridothelium virens</name>
    <name type="common">Speckled blister lichen</name>
    <name type="synonym">Trypethelium virens</name>
    <dbReference type="NCBI Taxonomy" id="1048519"/>
    <lineage>
        <taxon>Eukaryota</taxon>
        <taxon>Fungi</taxon>
        <taxon>Dikarya</taxon>
        <taxon>Ascomycota</taxon>
        <taxon>Pezizomycotina</taxon>
        <taxon>Dothideomycetes</taxon>
        <taxon>Dothideomycetes incertae sedis</taxon>
        <taxon>Trypetheliales</taxon>
        <taxon>Trypetheliaceae</taxon>
        <taxon>Viridothelium</taxon>
    </lineage>
</organism>
<proteinExistence type="predicted"/>
<feature type="non-terminal residue" evidence="3">
    <location>
        <position position="1"/>
    </location>
</feature>
<dbReference type="SUPFAM" id="SSF51197">
    <property type="entry name" value="Clavaminate synthase-like"/>
    <property type="match status" value="1"/>
</dbReference>
<dbReference type="OrthoDB" id="408743at2759"/>
<dbReference type="InterPro" id="IPR042098">
    <property type="entry name" value="TauD-like_sf"/>
</dbReference>
<keyword evidence="1" id="KW-0560">Oxidoreductase</keyword>
<dbReference type="PANTHER" id="PTHR10696">
    <property type="entry name" value="GAMMA-BUTYROBETAINE HYDROXYLASE-RELATED"/>
    <property type="match status" value="1"/>
</dbReference>
<dbReference type="InterPro" id="IPR003819">
    <property type="entry name" value="TauD/TfdA-like"/>
</dbReference>
<dbReference type="Pfam" id="PF02668">
    <property type="entry name" value="TauD"/>
    <property type="match status" value="1"/>
</dbReference>
<gene>
    <name evidence="3" type="ORF">EV356DRAFT_428921</name>
</gene>
<evidence type="ECO:0000256" key="1">
    <source>
        <dbReference type="ARBA" id="ARBA00023002"/>
    </source>
</evidence>
<evidence type="ECO:0000313" key="3">
    <source>
        <dbReference type="EMBL" id="KAF2238262.1"/>
    </source>
</evidence>
<sequence length="369" mass="41446">NLVGFKRTLYEWSMHLPAPYELGTEFPLALSPTLLPTRLSELVAAVKKLSASGVVRVLLTKHGAIYFRDVGVQTAADFSQFAAAFGWPAHEDIGNPVRRTVLAPNVATANEGPNTQPIYPHNEFGLSPHYPQYVLFYCAGAPEQGGETPINSSIVLYERLKETVPEFLNALEAKLGTQYHNADTKQGVKYQLLYPKKPRDNVSSPGTSVLQSYGKKILDSDGVEDRRAKIEKEIKRLPTATWQWENQSESNQLGDLRVWQRLPALQKHEMTGHMAFFNNMVSRFLYARANGTLQPSHISEDGKYQPPCFYGDGELIPEHFLVNAYDIIQKTSSKVTWQAGDVLILDNHQVQHAREPWTGPRKLLASCWD</sequence>
<keyword evidence="4" id="KW-1185">Reference proteome</keyword>
<dbReference type="GO" id="GO:0016491">
    <property type="term" value="F:oxidoreductase activity"/>
    <property type="evidence" value="ECO:0007669"/>
    <property type="project" value="UniProtKB-KW"/>
</dbReference>
<evidence type="ECO:0000313" key="4">
    <source>
        <dbReference type="Proteomes" id="UP000800092"/>
    </source>
</evidence>
<accession>A0A6A6HK47</accession>
<reference evidence="3" key="1">
    <citation type="journal article" date="2020" name="Stud. Mycol.">
        <title>101 Dothideomycetes genomes: a test case for predicting lifestyles and emergence of pathogens.</title>
        <authorList>
            <person name="Haridas S."/>
            <person name="Albert R."/>
            <person name="Binder M."/>
            <person name="Bloem J."/>
            <person name="Labutti K."/>
            <person name="Salamov A."/>
            <person name="Andreopoulos B."/>
            <person name="Baker S."/>
            <person name="Barry K."/>
            <person name="Bills G."/>
            <person name="Bluhm B."/>
            <person name="Cannon C."/>
            <person name="Castanera R."/>
            <person name="Culley D."/>
            <person name="Daum C."/>
            <person name="Ezra D."/>
            <person name="Gonzalez J."/>
            <person name="Henrissat B."/>
            <person name="Kuo A."/>
            <person name="Liang C."/>
            <person name="Lipzen A."/>
            <person name="Lutzoni F."/>
            <person name="Magnuson J."/>
            <person name="Mondo S."/>
            <person name="Nolan M."/>
            <person name="Ohm R."/>
            <person name="Pangilinan J."/>
            <person name="Park H.-J."/>
            <person name="Ramirez L."/>
            <person name="Alfaro M."/>
            <person name="Sun H."/>
            <person name="Tritt A."/>
            <person name="Yoshinaga Y."/>
            <person name="Zwiers L.-H."/>
            <person name="Turgeon B."/>
            <person name="Goodwin S."/>
            <person name="Spatafora J."/>
            <person name="Crous P."/>
            <person name="Grigoriev I."/>
        </authorList>
    </citation>
    <scope>NUCLEOTIDE SEQUENCE</scope>
    <source>
        <strain evidence="3">Tuck. ex Michener</strain>
    </source>
</reference>
<dbReference type="Proteomes" id="UP000800092">
    <property type="component" value="Unassembled WGS sequence"/>
</dbReference>
<evidence type="ECO:0000259" key="2">
    <source>
        <dbReference type="Pfam" id="PF02668"/>
    </source>
</evidence>
<protein>
    <submittedName>
        <fullName evidence="3">Clavaminate synthase-like protein</fullName>
    </submittedName>
</protein>
<dbReference type="AlphaFoldDB" id="A0A6A6HK47"/>
<dbReference type="PANTHER" id="PTHR10696:SF21">
    <property type="entry name" value="TAUD_TFDA-LIKE DOMAIN-CONTAINING PROTEIN"/>
    <property type="match status" value="1"/>
</dbReference>
<feature type="domain" description="TauD/TfdA-like" evidence="2">
    <location>
        <begin position="54"/>
        <end position="368"/>
    </location>
</feature>